<dbReference type="EMBL" id="CP123443">
    <property type="protein sequence ID" value="WGK70321.1"/>
    <property type="molecule type" value="Genomic_DNA"/>
</dbReference>
<dbReference type="RefSeq" id="WP_326928532.1">
    <property type="nucleotide sequence ID" value="NZ_CP123443.1"/>
</dbReference>
<keyword evidence="2" id="KW-1185">Reference proteome</keyword>
<protein>
    <submittedName>
        <fullName evidence="1">Uncharacterized protein</fullName>
    </submittedName>
</protein>
<evidence type="ECO:0000313" key="2">
    <source>
        <dbReference type="Proteomes" id="UP001228690"/>
    </source>
</evidence>
<organism evidence="1 2">
    <name type="scientific">Candidatus Haliotispira prima</name>
    <dbReference type="NCBI Taxonomy" id="3034016"/>
    <lineage>
        <taxon>Bacteria</taxon>
        <taxon>Pseudomonadati</taxon>
        <taxon>Spirochaetota</taxon>
        <taxon>Spirochaetia</taxon>
        <taxon>Spirochaetales</taxon>
        <taxon>Spirochaetaceae</taxon>
        <taxon>Candidatus Haliotispira</taxon>
    </lineage>
</organism>
<proteinExistence type="predicted"/>
<evidence type="ECO:0000313" key="1">
    <source>
        <dbReference type="EMBL" id="WGK70321.1"/>
    </source>
</evidence>
<gene>
    <name evidence="1" type="ORF">P0082_05525</name>
</gene>
<dbReference type="Proteomes" id="UP001228690">
    <property type="component" value="Chromosome"/>
</dbReference>
<name>A0ABY8MKB2_9SPIO</name>
<reference evidence="1 2" key="1">
    <citation type="submission" date="2023-04" db="EMBL/GenBank/DDBJ databases">
        <title>Spirochaete genome identified in red abalone sample constitutes a novel genus.</title>
        <authorList>
            <person name="Sharma S.P."/>
            <person name="Purcell C.M."/>
            <person name="Hyde J.R."/>
            <person name="Severin A.J."/>
        </authorList>
    </citation>
    <scope>NUCLEOTIDE SEQUENCE [LARGE SCALE GENOMIC DNA]</scope>
    <source>
        <strain evidence="1 2">SP-2023</strain>
    </source>
</reference>
<sequence length="195" mass="22859">MINDKEGRLCVTIVNDPDPEPIKIKEKLGDSWQLKDMDYFYTKGQKFYFVEVSEYRPTAYKYWIQDVEGELGEDKNKRGAIIKQYKSEQQQEMIKKFTDMILIAFSQQGKFKVMNNFVSESPKKVFFIFIYYIADGSSQKEHKDWRNMTDAVKIELGKYQTITGLPFTVHTFTQTQAEKELGIIISKKEESEKGP</sequence>
<accession>A0ABY8MKB2</accession>